<evidence type="ECO:0000256" key="1">
    <source>
        <dbReference type="SAM" id="Coils"/>
    </source>
</evidence>
<evidence type="ECO:0000313" key="3">
    <source>
        <dbReference type="EMBL" id="PIR41669.1"/>
    </source>
</evidence>
<organism evidence="3 4">
    <name type="scientific">Candidatus Yanofskybacteria bacterium CG10_big_fil_rev_8_21_14_0_10_37_15</name>
    <dbReference type="NCBI Taxonomy" id="1975097"/>
    <lineage>
        <taxon>Bacteria</taxon>
        <taxon>Candidatus Yanofskyibacteriota</taxon>
    </lineage>
</organism>
<reference evidence="3 4" key="1">
    <citation type="submission" date="2017-09" db="EMBL/GenBank/DDBJ databases">
        <title>Depth-based differentiation of microbial function through sediment-hosted aquifers and enrichment of novel symbionts in the deep terrestrial subsurface.</title>
        <authorList>
            <person name="Probst A.J."/>
            <person name="Ladd B."/>
            <person name="Jarett J.K."/>
            <person name="Geller-Mcgrath D.E."/>
            <person name="Sieber C.M."/>
            <person name="Emerson J.B."/>
            <person name="Anantharaman K."/>
            <person name="Thomas B.C."/>
            <person name="Malmstrom R."/>
            <person name="Stieglmeier M."/>
            <person name="Klingl A."/>
            <person name="Woyke T."/>
            <person name="Ryan C.M."/>
            <person name="Banfield J.F."/>
        </authorList>
    </citation>
    <scope>NUCLEOTIDE SEQUENCE [LARGE SCALE GENOMIC DNA]</scope>
    <source>
        <strain evidence="3">CG10_big_fil_rev_8_21_14_0_10_37_15</strain>
    </source>
</reference>
<proteinExistence type="predicted"/>
<feature type="coiled-coil region" evidence="1">
    <location>
        <begin position="90"/>
        <end position="117"/>
    </location>
</feature>
<dbReference type="InterPro" id="IPR011009">
    <property type="entry name" value="Kinase-like_dom_sf"/>
</dbReference>
<protein>
    <recommendedName>
        <fullName evidence="2">Aminoglycoside phosphotransferase domain-containing protein</fullName>
    </recommendedName>
</protein>
<dbReference type="AlphaFoldDB" id="A0A2H0R566"/>
<evidence type="ECO:0000313" key="4">
    <source>
        <dbReference type="Proteomes" id="UP000230208"/>
    </source>
</evidence>
<comment type="caution">
    <text evidence="3">The sequence shown here is derived from an EMBL/GenBank/DDBJ whole genome shotgun (WGS) entry which is preliminary data.</text>
</comment>
<dbReference type="SUPFAM" id="SSF56112">
    <property type="entry name" value="Protein kinase-like (PK-like)"/>
    <property type="match status" value="1"/>
</dbReference>
<evidence type="ECO:0000259" key="2">
    <source>
        <dbReference type="Pfam" id="PF01636"/>
    </source>
</evidence>
<dbReference type="Proteomes" id="UP000230208">
    <property type="component" value="Unassembled WGS sequence"/>
</dbReference>
<dbReference type="EMBL" id="PCXP01000030">
    <property type="protein sequence ID" value="PIR41669.1"/>
    <property type="molecule type" value="Genomic_DNA"/>
</dbReference>
<sequence length="221" mass="26204">MTKLTFKELKKVFPDTPQAYGYLEEYGLFLREYSEGENLANVILKKGFLDKKLGEKIAELIIAFQKINIPKGIDLEMDFNDVNWNIKELKKRKNKNIVKIENEIKDLKSQMERWHRIVPHVIVHGDINPFNILLLNSRLFFIDFEHVFQGDYLTDPAMFMAHLMALEYQGLTKEACKNSQDNFLQGYLKTRGNFNENEQERFNAYLNYSNHFIMIHRMAWS</sequence>
<dbReference type="Gene3D" id="3.90.1200.10">
    <property type="match status" value="1"/>
</dbReference>
<feature type="domain" description="Aminoglycoside phosphotransferase" evidence="2">
    <location>
        <begin position="16"/>
        <end position="168"/>
    </location>
</feature>
<dbReference type="Pfam" id="PF01636">
    <property type="entry name" value="APH"/>
    <property type="match status" value="1"/>
</dbReference>
<gene>
    <name evidence="3" type="ORF">COV30_02400</name>
</gene>
<keyword evidence="1" id="KW-0175">Coiled coil</keyword>
<name>A0A2H0R566_9BACT</name>
<accession>A0A2H0R566</accession>
<dbReference type="InterPro" id="IPR002575">
    <property type="entry name" value="Aminoglycoside_PTrfase"/>
</dbReference>